<keyword evidence="4" id="KW-1185">Reference proteome</keyword>
<keyword evidence="2" id="KW-0560">Oxidoreductase</keyword>
<dbReference type="Pfam" id="PF13561">
    <property type="entry name" value="adh_short_C2"/>
    <property type="match status" value="1"/>
</dbReference>
<evidence type="ECO:0000313" key="4">
    <source>
        <dbReference type="Proteomes" id="UP000007076"/>
    </source>
</evidence>
<dbReference type="STRING" id="452652.KSE_75270"/>
<dbReference type="PATRIC" id="fig|452652.3.peg.7573"/>
<dbReference type="RefSeq" id="WP_014140571.1">
    <property type="nucleotide sequence ID" value="NC_016109.1"/>
</dbReference>
<dbReference type="SUPFAM" id="SSF51735">
    <property type="entry name" value="NAD(P)-binding Rossmann-fold domains"/>
    <property type="match status" value="1"/>
</dbReference>
<dbReference type="Proteomes" id="UP000007076">
    <property type="component" value="Chromosome"/>
</dbReference>
<gene>
    <name evidence="3" type="ordered locus">KSE_75270</name>
</gene>
<dbReference type="GO" id="GO:0016491">
    <property type="term" value="F:oxidoreductase activity"/>
    <property type="evidence" value="ECO:0007669"/>
    <property type="project" value="UniProtKB-KW"/>
</dbReference>
<dbReference type="KEGG" id="ksk:KSE_75270"/>
<name>E4NJY2_KITSK</name>
<accession>E4NJY2</accession>
<organism evidence="3 4">
    <name type="scientific">Kitasatospora setae (strain ATCC 33774 / DSM 43861 / JCM 3304 / KCC A-0304 / NBRC 14216 / KM-6054)</name>
    <name type="common">Streptomyces setae</name>
    <dbReference type="NCBI Taxonomy" id="452652"/>
    <lineage>
        <taxon>Bacteria</taxon>
        <taxon>Bacillati</taxon>
        <taxon>Actinomycetota</taxon>
        <taxon>Actinomycetes</taxon>
        <taxon>Kitasatosporales</taxon>
        <taxon>Streptomycetaceae</taxon>
        <taxon>Kitasatospora</taxon>
    </lineage>
</organism>
<dbReference type="PANTHER" id="PTHR43943:SF17">
    <property type="entry name" value="3-PHENYLPROPIONATE-DIHYDRODIOL_CINNAMIC ACID-DIHYDRODIOL DEHYDROGENASE"/>
    <property type="match status" value="1"/>
</dbReference>
<dbReference type="InterPro" id="IPR002347">
    <property type="entry name" value="SDR_fam"/>
</dbReference>
<comment type="similarity">
    <text evidence="1">Belongs to the short-chain dehydrogenases/reductases (SDR) family.</text>
</comment>
<evidence type="ECO:0000313" key="3">
    <source>
        <dbReference type="EMBL" id="BAJ33280.1"/>
    </source>
</evidence>
<dbReference type="PRINTS" id="PR00081">
    <property type="entry name" value="GDHRDH"/>
</dbReference>
<dbReference type="AlphaFoldDB" id="E4NJY2"/>
<evidence type="ECO:0000256" key="1">
    <source>
        <dbReference type="ARBA" id="ARBA00006484"/>
    </source>
</evidence>
<dbReference type="InterPro" id="IPR036291">
    <property type="entry name" value="NAD(P)-bd_dom_sf"/>
</dbReference>
<dbReference type="HOGENOM" id="CLU_010194_1_2_11"/>
<protein>
    <submittedName>
        <fullName evidence="3">Putative oxidoreductase</fullName>
    </submittedName>
</protein>
<dbReference type="PANTHER" id="PTHR43943">
    <property type="entry name" value="DEHYDROGENASE/REDUCTASE (SDR FAMILY) MEMBER 4"/>
    <property type="match status" value="1"/>
</dbReference>
<dbReference type="eggNOG" id="COG4221">
    <property type="taxonomic scope" value="Bacteria"/>
</dbReference>
<dbReference type="EMBL" id="AP010968">
    <property type="protein sequence ID" value="BAJ33280.1"/>
    <property type="molecule type" value="Genomic_DNA"/>
</dbReference>
<sequence>MDLGLDGRCYLLTAASSGLGFAAARALVDEGAKVVLCARDPDRLHRAVDRLAPGHAVGVAADLLAPTTPDLLLDTAHRTFGRLDGALLGTGSSARGTVLDATDQDWRTHFELLFLAVLRCARTIAPALPADGALALLLSTSARAPLPGFALSTGLRPGLAMAARSLAAELGPRGIRVLSLLPGRFPTEGAPLEPTETFPATALRRPGRPEEFGRTAAFCLSPAASYLTGTEIVVDGGKP</sequence>
<evidence type="ECO:0000256" key="2">
    <source>
        <dbReference type="ARBA" id="ARBA00023002"/>
    </source>
</evidence>
<dbReference type="Gene3D" id="3.40.50.720">
    <property type="entry name" value="NAD(P)-binding Rossmann-like Domain"/>
    <property type="match status" value="1"/>
</dbReference>
<proteinExistence type="inferred from homology"/>
<reference evidence="3 4" key="1">
    <citation type="journal article" date="2010" name="DNA Res.">
        <title>Genome sequence of Kitasatospora setae NBRC 14216T: an evolutionary snapshot of the family Streptomycetaceae.</title>
        <authorList>
            <person name="Ichikawa N."/>
            <person name="Oguchi A."/>
            <person name="Ikeda H."/>
            <person name="Ishikawa J."/>
            <person name="Kitani S."/>
            <person name="Watanabe Y."/>
            <person name="Nakamura S."/>
            <person name="Katano Y."/>
            <person name="Kishi E."/>
            <person name="Sasagawa M."/>
            <person name="Ankai A."/>
            <person name="Fukui S."/>
            <person name="Hashimoto Y."/>
            <person name="Kamata S."/>
            <person name="Otoguro M."/>
            <person name="Tanikawa S."/>
            <person name="Nihira T."/>
            <person name="Horinouchi S."/>
            <person name="Ohnishi Y."/>
            <person name="Hayakawa M."/>
            <person name="Kuzuyama T."/>
            <person name="Arisawa A."/>
            <person name="Nomoto F."/>
            <person name="Miura H."/>
            <person name="Takahashi Y."/>
            <person name="Fujita N."/>
        </authorList>
    </citation>
    <scope>NUCLEOTIDE SEQUENCE [LARGE SCALE GENOMIC DNA]</scope>
    <source>
        <strain evidence="4">ATCC 33774 / DSM 43861 / JCM 3304 / KCC A-0304 / NBRC 14216 / KM-6054</strain>
    </source>
</reference>